<feature type="region of interest" description="Disordered" evidence="1">
    <location>
        <begin position="25"/>
        <end position="75"/>
    </location>
</feature>
<evidence type="ECO:0000256" key="2">
    <source>
        <dbReference type="SAM" id="SignalP"/>
    </source>
</evidence>
<dbReference type="STRING" id="131310.A0A0N4Z7R2"/>
<keyword evidence="3" id="KW-1185">Reference proteome</keyword>
<reference evidence="4" key="1">
    <citation type="submission" date="2017-02" db="UniProtKB">
        <authorList>
            <consortium name="WormBaseParasite"/>
        </authorList>
    </citation>
    <scope>IDENTIFICATION</scope>
</reference>
<organism evidence="3 4">
    <name type="scientific">Parastrongyloides trichosuri</name>
    <name type="common">Possum-specific nematode worm</name>
    <dbReference type="NCBI Taxonomy" id="131310"/>
    <lineage>
        <taxon>Eukaryota</taxon>
        <taxon>Metazoa</taxon>
        <taxon>Ecdysozoa</taxon>
        <taxon>Nematoda</taxon>
        <taxon>Chromadorea</taxon>
        <taxon>Rhabditida</taxon>
        <taxon>Tylenchina</taxon>
        <taxon>Panagrolaimomorpha</taxon>
        <taxon>Strongyloidoidea</taxon>
        <taxon>Strongyloididae</taxon>
        <taxon>Parastrongyloides</taxon>
    </lineage>
</organism>
<feature type="chain" id="PRO_5005891251" evidence="2">
    <location>
        <begin position="21"/>
        <end position="254"/>
    </location>
</feature>
<name>A0A0N4Z7R2_PARTI</name>
<feature type="compositionally biased region" description="Low complexity" evidence="1">
    <location>
        <begin position="33"/>
        <end position="75"/>
    </location>
</feature>
<evidence type="ECO:0000313" key="4">
    <source>
        <dbReference type="WBParaSite" id="PTRK_0000321400.1"/>
    </source>
</evidence>
<feature type="signal peptide" evidence="2">
    <location>
        <begin position="1"/>
        <end position="20"/>
    </location>
</feature>
<dbReference type="AlphaFoldDB" id="A0A0N4Z7R2"/>
<dbReference type="Proteomes" id="UP000038045">
    <property type="component" value="Unplaced"/>
</dbReference>
<protein>
    <submittedName>
        <fullName evidence="4">Uncharacterized protein</fullName>
    </submittedName>
</protein>
<sequence>MYKKYLFAICLSYLLTNVNCCMSSKPTDPPVVPTSTTISPSTSTTTSTTTSPTTSTTTTPTTSTTTTPTTSTTTTTTTVSTITSCVKKDNKVNLYVDPSVAGSENAAIGGSKTGTACDVCANTKYFDPATNSKFTGTGAINTYSCPTGKPLCLCDATKCYKETADTVSVTLYPYCTSATDCNVYGIIDAQKDTDGVAGANGVAVWTPANTLDSNFDFLPVTTANTYMKVSAISCGTCPIAVTSTSCLPTTLTMA</sequence>
<proteinExistence type="predicted"/>
<accession>A0A0N4Z7R2</accession>
<evidence type="ECO:0000313" key="3">
    <source>
        <dbReference type="Proteomes" id="UP000038045"/>
    </source>
</evidence>
<evidence type="ECO:0000256" key="1">
    <source>
        <dbReference type="SAM" id="MobiDB-lite"/>
    </source>
</evidence>
<keyword evidence="2" id="KW-0732">Signal</keyword>
<dbReference type="WBParaSite" id="PTRK_0000321400.1">
    <property type="protein sequence ID" value="PTRK_0000321400.1"/>
    <property type="gene ID" value="PTRK_0000321400"/>
</dbReference>